<proteinExistence type="predicted"/>
<keyword evidence="2" id="KW-1185">Reference proteome</keyword>
<evidence type="ECO:0000313" key="1">
    <source>
        <dbReference type="EMBL" id="CAG8743765.1"/>
    </source>
</evidence>
<reference evidence="1" key="1">
    <citation type="submission" date="2021-06" db="EMBL/GenBank/DDBJ databases">
        <authorList>
            <person name="Kallberg Y."/>
            <person name="Tangrot J."/>
            <person name="Rosling A."/>
        </authorList>
    </citation>
    <scope>NUCLEOTIDE SEQUENCE</scope>
    <source>
        <strain evidence="1">CL356</strain>
    </source>
</reference>
<gene>
    <name evidence="1" type="ORF">ACOLOM_LOCUS12316</name>
</gene>
<comment type="caution">
    <text evidence="1">The sequence shown here is derived from an EMBL/GenBank/DDBJ whole genome shotgun (WGS) entry which is preliminary data.</text>
</comment>
<sequence length="41" mass="4482">DITVDNRISKIFLTSDPIKRLLSSSKGLGARLRMTVAVVPL</sequence>
<name>A0ACA9QG00_9GLOM</name>
<dbReference type="EMBL" id="CAJVPT010049340">
    <property type="protein sequence ID" value="CAG8743765.1"/>
    <property type="molecule type" value="Genomic_DNA"/>
</dbReference>
<dbReference type="Proteomes" id="UP000789525">
    <property type="component" value="Unassembled WGS sequence"/>
</dbReference>
<protein>
    <submittedName>
        <fullName evidence="1">9836_t:CDS:1</fullName>
    </submittedName>
</protein>
<accession>A0ACA9QG00</accession>
<feature type="non-terminal residue" evidence="1">
    <location>
        <position position="1"/>
    </location>
</feature>
<organism evidence="1 2">
    <name type="scientific">Acaulospora colombiana</name>
    <dbReference type="NCBI Taxonomy" id="27376"/>
    <lineage>
        <taxon>Eukaryota</taxon>
        <taxon>Fungi</taxon>
        <taxon>Fungi incertae sedis</taxon>
        <taxon>Mucoromycota</taxon>
        <taxon>Glomeromycotina</taxon>
        <taxon>Glomeromycetes</taxon>
        <taxon>Diversisporales</taxon>
        <taxon>Acaulosporaceae</taxon>
        <taxon>Acaulospora</taxon>
    </lineage>
</organism>
<evidence type="ECO:0000313" key="2">
    <source>
        <dbReference type="Proteomes" id="UP000789525"/>
    </source>
</evidence>